<comment type="caution">
    <text evidence="3">The sequence shown here is derived from an EMBL/GenBank/DDBJ whole genome shotgun (WGS) entry which is preliminary data.</text>
</comment>
<feature type="compositionally biased region" description="Polar residues" evidence="1">
    <location>
        <begin position="154"/>
        <end position="172"/>
    </location>
</feature>
<dbReference type="EMBL" id="JBHSLW010000003">
    <property type="protein sequence ID" value="MFC5418142.1"/>
    <property type="molecule type" value="Genomic_DNA"/>
</dbReference>
<evidence type="ECO:0000313" key="4">
    <source>
        <dbReference type="Proteomes" id="UP001596053"/>
    </source>
</evidence>
<reference evidence="4" key="1">
    <citation type="journal article" date="2019" name="Int. J. Syst. Evol. Microbiol.">
        <title>The Global Catalogue of Microorganisms (GCM) 10K type strain sequencing project: providing services to taxonomists for standard genome sequencing and annotation.</title>
        <authorList>
            <consortium name="The Broad Institute Genomics Platform"/>
            <consortium name="The Broad Institute Genome Sequencing Center for Infectious Disease"/>
            <person name="Wu L."/>
            <person name="Ma J."/>
        </authorList>
    </citation>
    <scope>NUCLEOTIDE SEQUENCE [LARGE SCALE GENOMIC DNA]</scope>
    <source>
        <strain evidence="4">NCAIM B.01391</strain>
    </source>
</reference>
<dbReference type="InterPro" id="IPR003115">
    <property type="entry name" value="ParB_N"/>
</dbReference>
<sequence>MTTTTTATIGTLTTAFQHIALSKLVPSAANVRKVNSTAGIGELADSIEAHGLIQNLTVRKAGKGQKFEVVAGARRLAALRLLAKEGRIAKNIDIPCNVLAAERDTEISLAENTQREAAMASRISGNRTIDPPKLRVTAMPLRCGARDSRGRQDTPFSSSTIRSPTTVSSWRA</sequence>
<dbReference type="InterPro" id="IPR036086">
    <property type="entry name" value="ParB/Sulfiredoxin_sf"/>
</dbReference>
<dbReference type="PANTHER" id="PTHR33375:SF7">
    <property type="entry name" value="CHROMOSOME 2-PARTITIONING PROTEIN PARB-RELATED"/>
    <property type="match status" value="1"/>
</dbReference>
<feature type="region of interest" description="Disordered" evidence="1">
    <location>
        <begin position="143"/>
        <end position="172"/>
    </location>
</feature>
<dbReference type="PANTHER" id="PTHR33375">
    <property type="entry name" value="CHROMOSOME-PARTITIONING PROTEIN PARB-RELATED"/>
    <property type="match status" value="1"/>
</dbReference>
<gene>
    <name evidence="3" type="ORF">ACFPOB_01040</name>
</gene>
<dbReference type="SUPFAM" id="SSF110849">
    <property type="entry name" value="ParB/Sulfiredoxin"/>
    <property type="match status" value="1"/>
</dbReference>
<dbReference type="Pfam" id="PF02195">
    <property type="entry name" value="ParB_N"/>
    <property type="match status" value="1"/>
</dbReference>
<feature type="domain" description="ParB-like N-terminal" evidence="2">
    <location>
        <begin position="17"/>
        <end position="113"/>
    </location>
</feature>
<dbReference type="SMART" id="SM00470">
    <property type="entry name" value="ParB"/>
    <property type="match status" value="1"/>
</dbReference>
<dbReference type="Proteomes" id="UP001596053">
    <property type="component" value="Unassembled WGS sequence"/>
</dbReference>
<accession>A0ABW0IIP0</accession>
<dbReference type="InterPro" id="IPR050336">
    <property type="entry name" value="Chromosome_partition/occlusion"/>
</dbReference>
<dbReference type="CDD" id="cd16406">
    <property type="entry name" value="ParB_N_like"/>
    <property type="match status" value="1"/>
</dbReference>
<evidence type="ECO:0000313" key="3">
    <source>
        <dbReference type="EMBL" id="MFC5418142.1"/>
    </source>
</evidence>
<keyword evidence="4" id="KW-1185">Reference proteome</keyword>
<dbReference type="Gene3D" id="3.90.1530.30">
    <property type="match status" value="1"/>
</dbReference>
<dbReference type="RefSeq" id="WP_377795178.1">
    <property type="nucleotide sequence ID" value="NZ_JBHSLW010000003.1"/>
</dbReference>
<protein>
    <submittedName>
        <fullName evidence="3">ParB/Srx family N-terminal domain-containing protein</fullName>
    </submittedName>
</protein>
<name>A0ABW0IIP0_9HYPH</name>
<organism evidence="3 4">
    <name type="scientific">Bosea eneae</name>
    <dbReference type="NCBI Taxonomy" id="151454"/>
    <lineage>
        <taxon>Bacteria</taxon>
        <taxon>Pseudomonadati</taxon>
        <taxon>Pseudomonadota</taxon>
        <taxon>Alphaproteobacteria</taxon>
        <taxon>Hyphomicrobiales</taxon>
        <taxon>Boseaceae</taxon>
        <taxon>Bosea</taxon>
    </lineage>
</organism>
<evidence type="ECO:0000256" key="1">
    <source>
        <dbReference type="SAM" id="MobiDB-lite"/>
    </source>
</evidence>
<evidence type="ECO:0000259" key="2">
    <source>
        <dbReference type="SMART" id="SM00470"/>
    </source>
</evidence>
<proteinExistence type="predicted"/>